<name>A0AAW1I998_POPJA</name>
<reference evidence="2 3" key="1">
    <citation type="journal article" date="2024" name="BMC Genomics">
        <title>De novo assembly and annotation of Popillia japonica's genome with initial clues to its potential as an invasive pest.</title>
        <authorList>
            <person name="Cucini C."/>
            <person name="Boschi S."/>
            <person name="Funari R."/>
            <person name="Cardaioli E."/>
            <person name="Iannotti N."/>
            <person name="Marturano G."/>
            <person name="Paoli F."/>
            <person name="Bruttini M."/>
            <person name="Carapelli A."/>
            <person name="Frati F."/>
            <person name="Nardi F."/>
        </authorList>
    </citation>
    <scope>NUCLEOTIDE SEQUENCE [LARGE SCALE GENOMIC DNA]</scope>
    <source>
        <strain evidence="2">DMR45628</strain>
    </source>
</reference>
<evidence type="ECO:0000313" key="2">
    <source>
        <dbReference type="EMBL" id="KAK9685935.1"/>
    </source>
</evidence>
<proteinExistence type="predicted"/>
<dbReference type="Proteomes" id="UP001458880">
    <property type="component" value="Unassembled WGS sequence"/>
</dbReference>
<keyword evidence="3" id="KW-1185">Reference proteome</keyword>
<gene>
    <name evidence="2" type="ORF">QE152_g37569</name>
</gene>
<accession>A0AAW1I998</accession>
<dbReference type="EMBL" id="JASPKY010000737">
    <property type="protein sequence ID" value="KAK9685935.1"/>
    <property type="molecule type" value="Genomic_DNA"/>
</dbReference>
<protein>
    <recommendedName>
        <fullName evidence="4">Retrotransposon gag domain-containing protein</fullName>
    </recommendedName>
</protein>
<feature type="region of interest" description="Disordered" evidence="1">
    <location>
        <begin position="172"/>
        <end position="191"/>
    </location>
</feature>
<evidence type="ECO:0008006" key="4">
    <source>
        <dbReference type="Google" id="ProtNLM"/>
    </source>
</evidence>
<evidence type="ECO:0000256" key="1">
    <source>
        <dbReference type="SAM" id="MobiDB-lite"/>
    </source>
</evidence>
<organism evidence="2 3">
    <name type="scientific">Popillia japonica</name>
    <name type="common">Japanese beetle</name>
    <dbReference type="NCBI Taxonomy" id="7064"/>
    <lineage>
        <taxon>Eukaryota</taxon>
        <taxon>Metazoa</taxon>
        <taxon>Ecdysozoa</taxon>
        <taxon>Arthropoda</taxon>
        <taxon>Hexapoda</taxon>
        <taxon>Insecta</taxon>
        <taxon>Pterygota</taxon>
        <taxon>Neoptera</taxon>
        <taxon>Endopterygota</taxon>
        <taxon>Coleoptera</taxon>
        <taxon>Polyphaga</taxon>
        <taxon>Scarabaeiformia</taxon>
        <taxon>Scarabaeidae</taxon>
        <taxon>Rutelinae</taxon>
        <taxon>Popillia</taxon>
    </lineage>
</organism>
<feature type="compositionally biased region" description="Basic and acidic residues" evidence="1">
    <location>
        <begin position="10"/>
        <end position="25"/>
    </location>
</feature>
<dbReference type="AlphaFoldDB" id="A0AAW1I998"/>
<comment type="caution">
    <text evidence="2">The sequence shown here is derived from an EMBL/GenBank/DDBJ whole genome shotgun (WGS) entry which is preliminary data.</text>
</comment>
<evidence type="ECO:0000313" key="3">
    <source>
        <dbReference type="Proteomes" id="UP001458880"/>
    </source>
</evidence>
<sequence>MATNVDDFEEFHHKLRNNDGDRSESEEPSPTSNNLDILIQHLTKRDALLERLVDKLTVGTTPMSTTSNSTSVIPNLFQKIPDFDGEPKPNLFQKIPDFDGEPNKAQTWLNDLEGVQILHSLPDNYIFETARTRLVGGAKYWYEMKRREISTWDDFVQKFTETFIIAEEDLSDGNQTVEPEPPVGPIKPKREREIPEKYNEFLL</sequence>
<feature type="region of interest" description="Disordered" evidence="1">
    <location>
        <begin position="1"/>
        <end position="34"/>
    </location>
</feature>